<organism evidence="2 3">
    <name type="scientific">Aphis glycines</name>
    <name type="common">Soybean aphid</name>
    <dbReference type="NCBI Taxonomy" id="307491"/>
    <lineage>
        <taxon>Eukaryota</taxon>
        <taxon>Metazoa</taxon>
        <taxon>Ecdysozoa</taxon>
        <taxon>Arthropoda</taxon>
        <taxon>Hexapoda</taxon>
        <taxon>Insecta</taxon>
        <taxon>Pterygota</taxon>
        <taxon>Neoptera</taxon>
        <taxon>Paraneoptera</taxon>
        <taxon>Hemiptera</taxon>
        <taxon>Sternorrhyncha</taxon>
        <taxon>Aphidomorpha</taxon>
        <taxon>Aphidoidea</taxon>
        <taxon>Aphididae</taxon>
        <taxon>Aphidini</taxon>
        <taxon>Aphis</taxon>
        <taxon>Aphis</taxon>
    </lineage>
</organism>
<evidence type="ECO:0000313" key="3">
    <source>
        <dbReference type="Proteomes" id="UP000475862"/>
    </source>
</evidence>
<protein>
    <submittedName>
        <fullName evidence="2">Uncharacterized protein</fullName>
    </submittedName>
</protein>
<feature type="transmembrane region" description="Helical" evidence="1">
    <location>
        <begin position="105"/>
        <end position="123"/>
    </location>
</feature>
<dbReference type="EMBL" id="VYZN01000041">
    <property type="protein sequence ID" value="KAE9531270.1"/>
    <property type="molecule type" value="Genomic_DNA"/>
</dbReference>
<feature type="transmembrane region" description="Helical" evidence="1">
    <location>
        <begin position="80"/>
        <end position="99"/>
    </location>
</feature>
<comment type="caution">
    <text evidence="2">The sequence shown here is derived from an EMBL/GenBank/DDBJ whole genome shotgun (WGS) entry which is preliminary data.</text>
</comment>
<name>A0A6G0TF01_APHGL</name>
<reference evidence="2 3" key="1">
    <citation type="submission" date="2019-08" db="EMBL/GenBank/DDBJ databases">
        <title>The genome of the soybean aphid Biotype 1, its phylome, world population structure and adaptation to the North American continent.</title>
        <authorList>
            <person name="Giordano R."/>
            <person name="Donthu R.K."/>
            <person name="Hernandez A.G."/>
            <person name="Wright C.L."/>
            <person name="Zimin A.V."/>
        </authorList>
    </citation>
    <scope>NUCLEOTIDE SEQUENCE [LARGE SCALE GENOMIC DNA]</scope>
    <source>
        <tissue evidence="2">Whole aphids</tissue>
    </source>
</reference>
<evidence type="ECO:0000313" key="2">
    <source>
        <dbReference type="EMBL" id="KAE9531270.1"/>
    </source>
</evidence>
<keyword evidence="3" id="KW-1185">Reference proteome</keyword>
<gene>
    <name evidence="2" type="ORF">AGLY_010476</name>
</gene>
<keyword evidence="1" id="KW-1133">Transmembrane helix</keyword>
<dbReference type="AlphaFoldDB" id="A0A6G0TF01"/>
<keyword evidence="1" id="KW-0472">Membrane</keyword>
<evidence type="ECO:0000256" key="1">
    <source>
        <dbReference type="SAM" id="Phobius"/>
    </source>
</evidence>
<sequence length="195" mass="22210">MAVFKIATMVQCEHNKIERSTEKNKSRSGVCGCRVSWLVSWCRVRWCLVSTFVLDNGVKTTVIIRGVFDGAGGTVSFQKAVISFDVTVAVAVFGLAMYVVLFPEILSETMNELILIIIFIYFNEKKIFSRGVKIWFDVIDIFAVYGPRNVIVPSAACRYCLQYSHNVPQHTIALMSCISSWYESRRFQANYQFKN</sequence>
<dbReference type="OrthoDB" id="10618695at2759"/>
<proteinExistence type="predicted"/>
<dbReference type="Proteomes" id="UP000475862">
    <property type="component" value="Unassembled WGS sequence"/>
</dbReference>
<keyword evidence="1" id="KW-0812">Transmembrane</keyword>
<accession>A0A6G0TF01</accession>